<dbReference type="PANTHER" id="PTHR42922">
    <property type="entry name" value="PHOSPHATE TRANSPORT SYSTEM PERMEASE PROTEIN PSTA"/>
    <property type="match status" value="1"/>
</dbReference>
<dbReference type="Gene3D" id="1.10.3720.10">
    <property type="entry name" value="MetI-like"/>
    <property type="match status" value="1"/>
</dbReference>
<evidence type="ECO:0000259" key="12">
    <source>
        <dbReference type="PROSITE" id="PS50928"/>
    </source>
</evidence>
<evidence type="ECO:0000256" key="7">
    <source>
        <dbReference type="ARBA" id="ARBA00022692"/>
    </source>
</evidence>
<feature type="domain" description="ABC transmembrane type-1" evidence="12">
    <location>
        <begin position="153"/>
        <end position="356"/>
    </location>
</feature>
<dbReference type="PROSITE" id="PS50928">
    <property type="entry name" value="ABC_TM1"/>
    <property type="match status" value="1"/>
</dbReference>
<keyword evidence="7 10" id="KW-0812">Transmembrane</keyword>
<proteinExistence type="inferred from homology"/>
<protein>
    <recommendedName>
        <fullName evidence="10">Phosphate transport system permease protein PstA</fullName>
    </recommendedName>
</protein>
<evidence type="ECO:0000256" key="3">
    <source>
        <dbReference type="ARBA" id="ARBA00007069"/>
    </source>
</evidence>
<feature type="transmembrane region" description="Helical" evidence="10">
    <location>
        <begin position="149"/>
        <end position="177"/>
    </location>
</feature>
<accession>A0ABW1QR02</accession>
<dbReference type="InterPro" id="IPR005672">
    <property type="entry name" value="Phosphate_PstA"/>
</dbReference>
<evidence type="ECO:0000256" key="6">
    <source>
        <dbReference type="ARBA" id="ARBA00022592"/>
    </source>
</evidence>
<evidence type="ECO:0000256" key="9">
    <source>
        <dbReference type="ARBA" id="ARBA00023136"/>
    </source>
</evidence>
<evidence type="ECO:0000256" key="4">
    <source>
        <dbReference type="ARBA" id="ARBA00022448"/>
    </source>
</evidence>
<sequence length="367" mass="38418">MSARTLTPAAETPASTQGPVAETLRQTRSTTRDDRIALAGAVLASLATTWLLYTQVLPLSGRLGFIIVWYAVFIAYFAGLTALTRPWPIVADRIATILVVAAPVIVGAALASAVLSTVIEGFEPLMHANFYVDDMSGVQGDDAFDKGGLLHAIAGTVIQMSIAVAIAMPLGLLTAIFTAEVGGKMANTVRSVIEAMTAMPSVVAGLFIYTVWLVYLGQQTSGFAASLALAIMALPIMARASDVVLRVVPGGLREASYALGATRWQTVWHVVLPTARPALATALILGVARAVGETSPLLLTSGASTYFNANPFSEPMNSLPLYIYSSASSGIPQMAERANAAAAVLLVVVLTLFTTARLIARRKGARG</sequence>
<dbReference type="InterPro" id="IPR000515">
    <property type="entry name" value="MetI-like"/>
</dbReference>
<gene>
    <name evidence="13" type="primary">pstA</name>
    <name evidence="13" type="ORF">ACFPYK_16470</name>
</gene>
<comment type="similarity">
    <text evidence="3 10">Belongs to the binding-protein-dependent transport system permease family. CysTW subfamily.</text>
</comment>
<dbReference type="EMBL" id="JBHSQL010000014">
    <property type="protein sequence ID" value="MFC6151000.1"/>
    <property type="molecule type" value="Genomic_DNA"/>
</dbReference>
<evidence type="ECO:0000256" key="2">
    <source>
        <dbReference type="ARBA" id="ARBA00004651"/>
    </source>
</evidence>
<feature type="transmembrane region" description="Helical" evidence="10">
    <location>
        <begin position="95"/>
        <end position="119"/>
    </location>
</feature>
<keyword evidence="6" id="KW-0592">Phosphate transport</keyword>
<dbReference type="InterPro" id="IPR035906">
    <property type="entry name" value="MetI-like_sf"/>
</dbReference>
<evidence type="ECO:0000313" key="14">
    <source>
        <dbReference type="Proteomes" id="UP001596097"/>
    </source>
</evidence>
<organism evidence="13 14">
    <name type="scientific">Mumia xiangluensis</name>
    <dbReference type="NCBI Taxonomy" id="1678900"/>
    <lineage>
        <taxon>Bacteria</taxon>
        <taxon>Bacillati</taxon>
        <taxon>Actinomycetota</taxon>
        <taxon>Actinomycetes</taxon>
        <taxon>Propionibacteriales</taxon>
        <taxon>Nocardioidaceae</taxon>
        <taxon>Mumia</taxon>
    </lineage>
</organism>
<keyword evidence="4" id="KW-0813">Transport</keyword>
<evidence type="ECO:0000313" key="13">
    <source>
        <dbReference type="EMBL" id="MFC6151000.1"/>
    </source>
</evidence>
<feature type="transmembrane region" description="Helical" evidence="10">
    <location>
        <begin position="36"/>
        <end position="53"/>
    </location>
</feature>
<evidence type="ECO:0000256" key="10">
    <source>
        <dbReference type="RuleBase" id="RU363043"/>
    </source>
</evidence>
<feature type="transmembrane region" description="Helical" evidence="10">
    <location>
        <begin position="198"/>
        <end position="217"/>
    </location>
</feature>
<feature type="transmembrane region" description="Helical" evidence="10">
    <location>
        <begin position="65"/>
        <end position="83"/>
    </location>
</feature>
<dbReference type="RefSeq" id="WP_228552861.1">
    <property type="nucleotide sequence ID" value="NZ_JBHSQL010000014.1"/>
</dbReference>
<feature type="transmembrane region" description="Helical" evidence="10">
    <location>
        <begin position="266"/>
        <end position="288"/>
    </location>
</feature>
<keyword evidence="14" id="KW-1185">Reference proteome</keyword>
<name>A0ABW1QR02_9ACTN</name>
<comment type="subcellular location">
    <subcellularLocation>
        <location evidence="2 10">Cell membrane</location>
        <topology evidence="2 10">Multi-pass membrane protein</topology>
    </subcellularLocation>
</comment>
<keyword evidence="8 10" id="KW-1133">Transmembrane helix</keyword>
<comment type="caution">
    <text evidence="13">The sequence shown here is derived from an EMBL/GenBank/DDBJ whole genome shotgun (WGS) entry which is preliminary data.</text>
</comment>
<evidence type="ECO:0000256" key="5">
    <source>
        <dbReference type="ARBA" id="ARBA00022475"/>
    </source>
</evidence>
<evidence type="ECO:0000256" key="1">
    <source>
        <dbReference type="ARBA" id="ARBA00003510"/>
    </source>
</evidence>
<dbReference type="Proteomes" id="UP001596097">
    <property type="component" value="Unassembled WGS sequence"/>
</dbReference>
<dbReference type="PANTHER" id="PTHR42922:SF1">
    <property type="entry name" value="PHOSPHATE TRANSPORT SYSTEM PERMEASE PROTEIN PSTA"/>
    <property type="match status" value="1"/>
</dbReference>
<dbReference type="Pfam" id="PF00528">
    <property type="entry name" value="BPD_transp_1"/>
    <property type="match status" value="1"/>
</dbReference>
<keyword evidence="5 10" id="KW-1003">Cell membrane</keyword>
<feature type="region of interest" description="Disordered" evidence="11">
    <location>
        <begin position="1"/>
        <end position="26"/>
    </location>
</feature>
<keyword evidence="9 10" id="KW-0472">Membrane</keyword>
<feature type="transmembrane region" description="Helical" evidence="10">
    <location>
        <begin position="340"/>
        <end position="360"/>
    </location>
</feature>
<comment type="function">
    <text evidence="1">Part of the binding-protein-dependent transport system for phosphate; probably responsible for the translocation of the substrate across the membrane.</text>
</comment>
<evidence type="ECO:0000256" key="8">
    <source>
        <dbReference type="ARBA" id="ARBA00022989"/>
    </source>
</evidence>
<dbReference type="InterPro" id="IPR051408">
    <property type="entry name" value="Phosphate_transprt_permease"/>
</dbReference>
<feature type="compositionally biased region" description="Polar residues" evidence="11">
    <location>
        <begin position="13"/>
        <end position="26"/>
    </location>
</feature>
<dbReference type="CDD" id="cd06261">
    <property type="entry name" value="TM_PBP2"/>
    <property type="match status" value="1"/>
</dbReference>
<reference evidence="14" key="1">
    <citation type="journal article" date="2019" name="Int. J. Syst. Evol. Microbiol.">
        <title>The Global Catalogue of Microorganisms (GCM) 10K type strain sequencing project: providing services to taxonomists for standard genome sequencing and annotation.</title>
        <authorList>
            <consortium name="The Broad Institute Genomics Platform"/>
            <consortium name="The Broad Institute Genome Sequencing Center for Infectious Disease"/>
            <person name="Wu L."/>
            <person name="Ma J."/>
        </authorList>
    </citation>
    <scope>NUCLEOTIDE SEQUENCE [LARGE SCALE GENOMIC DNA]</scope>
    <source>
        <strain evidence="14">CGMCC 4.7198</strain>
    </source>
</reference>
<dbReference type="SUPFAM" id="SSF161098">
    <property type="entry name" value="MetI-like"/>
    <property type="match status" value="1"/>
</dbReference>
<feature type="transmembrane region" description="Helical" evidence="10">
    <location>
        <begin position="223"/>
        <end position="245"/>
    </location>
</feature>
<dbReference type="NCBIfam" id="TIGR00974">
    <property type="entry name" value="3a0107s02c"/>
    <property type="match status" value="1"/>
</dbReference>
<evidence type="ECO:0000256" key="11">
    <source>
        <dbReference type="SAM" id="MobiDB-lite"/>
    </source>
</evidence>